<keyword evidence="1" id="KW-0813">Transport</keyword>
<keyword evidence="6" id="KW-1278">Translocase</keyword>
<dbReference type="NCBIfam" id="TIGR01946">
    <property type="entry name" value="rnfD"/>
    <property type="match status" value="1"/>
</dbReference>
<sequence>MGWVLLALLPGAGVLVWLFGVGVLLNITAALTAGVAAEAAALRLRGRPVAPALTDGSTPLAALIIGIALPPLLPFWIPALAGALAVLLGKQVYGGLGQNIFNPAMVGYLAVVLAFPQAVSLWPAPETGVGAAVPATEALHYFLTGALPPIADAMTHATPLDRLATEGFAALPGDGGLWGQTQAAGAWLWLGAALLLGGAGLLALRIVDWRLPVGVLVGTAATAALLQLGDGAPVLFHLLSGATLLVAFFIATDPVSAPREPTARLIYAALIGVVALVIRELGGHPDGFAFAVLMLNATAPLLDYVVRRSAGEAA</sequence>
<evidence type="ECO:0000256" key="7">
    <source>
        <dbReference type="ARBA" id="ARBA00022982"/>
    </source>
</evidence>
<dbReference type="InterPro" id="IPR004338">
    <property type="entry name" value="NqrB/RnfD"/>
</dbReference>
<dbReference type="EMBL" id="CP000544">
    <property type="protein sequence ID" value="ABM61503.1"/>
    <property type="molecule type" value="Genomic_DNA"/>
</dbReference>
<feature type="transmembrane region" description="Helical" evidence="10">
    <location>
        <begin position="288"/>
        <end position="306"/>
    </location>
</feature>
<feature type="transmembrane region" description="Helical" evidence="10">
    <location>
        <begin position="211"/>
        <end position="228"/>
    </location>
</feature>
<name>A1WUZ1_HALHL</name>
<feature type="transmembrane region" description="Helical" evidence="10">
    <location>
        <begin position="186"/>
        <end position="204"/>
    </location>
</feature>
<dbReference type="Proteomes" id="UP000000647">
    <property type="component" value="Chromosome"/>
</dbReference>
<protein>
    <submittedName>
        <fullName evidence="11">Electron transport complex, RnfABCDGE type, D subunit</fullName>
    </submittedName>
</protein>
<evidence type="ECO:0000256" key="9">
    <source>
        <dbReference type="ARBA" id="ARBA00023136"/>
    </source>
</evidence>
<evidence type="ECO:0000256" key="8">
    <source>
        <dbReference type="ARBA" id="ARBA00022989"/>
    </source>
</evidence>
<evidence type="ECO:0000256" key="6">
    <source>
        <dbReference type="ARBA" id="ARBA00022967"/>
    </source>
</evidence>
<evidence type="ECO:0000256" key="4">
    <source>
        <dbReference type="ARBA" id="ARBA00022643"/>
    </source>
</evidence>
<keyword evidence="4" id="KW-0288">FMN</keyword>
<keyword evidence="12" id="KW-1185">Reference proteome</keyword>
<keyword evidence="8 10" id="KW-1133">Transmembrane helix</keyword>
<dbReference type="OrthoDB" id="9776359at2"/>
<feature type="transmembrane region" description="Helical" evidence="10">
    <location>
        <begin position="264"/>
        <end position="282"/>
    </location>
</feature>
<evidence type="ECO:0000256" key="10">
    <source>
        <dbReference type="SAM" id="Phobius"/>
    </source>
</evidence>
<dbReference type="STRING" id="349124.Hhal_0721"/>
<evidence type="ECO:0000313" key="11">
    <source>
        <dbReference type="EMBL" id="ABM61503.1"/>
    </source>
</evidence>
<dbReference type="GO" id="GO:0022900">
    <property type="term" value="P:electron transport chain"/>
    <property type="evidence" value="ECO:0007669"/>
    <property type="project" value="InterPro"/>
</dbReference>
<dbReference type="GO" id="GO:0055085">
    <property type="term" value="P:transmembrane transport"/>
    <property type="evidence" value="ECO:0007669"/>
    <property type="project" value="InterPro"/>
</dbReference>
<evidence type="ECO:0000256" key="1">
    <source>
        <dbReference type="ARBA" id="ARBA00022448"/>
    </source>
</evidence>
<feature type="transmembrane region" description="Helical" evidence="10">
    <location>
        <begin position="100"/>
        <end position="119"/>
    </location>
</feature>
<dbReference type="GO" id="GO:0005886">
    <property type="term" value="C:plasma membrane"/>
    <property type="evidence" value="ECO:0007669"/>
    <property type="project" value="TreeGrafter"/>
</dbReference>
<evidence type="ECO:0000313" key="12">
    <source>
        <dbReference type="Proteomes" id="UP000000647"/>
    </source>
</evidence>
<dbReference type="Pfam" id="PF03116">
    <property type="entry name" value="NQR2_RnfD_RnfE"/>
    <property type="match status" value="1"/>
</dbReference>
<dbReference type="HOGENOM" id="CLU_042020_0_0_6"/>
<dbReference type="eggNOG" id="COG4658">
    <property type="taxonomic scope" value="Bacteria"/>
</dbReference>
<dbReference type="PANTHER" id="PTHR30578:SF0">
    <property type="entry name" value="ION-TRANSLOCATING OXIDOREDUCTASE COMPLEX SUBUNIT D"/>
    <property type="match status" value="1"/>
</dbReference>
<reference evidence="11 12" key="2">
    <citation type="journal article" date="2013" name="Stand. Genomic Sci.">
        <title>Complete genome sequence of Halorhodospira halophila SL1.</title>
        <authorList>
            <person name="Challacombe J.F."/>
            <person name="Majid S."/>
            <person name="Deole R."/>
            <person name="Brettin T.S."/>
            <person name="Bruce D."/>
            <person name="Delano S.F."/>
            <person name="Detter J.C."/>
            <person name="Gleasner C.D."/>
            <person name="Han C.S."/>
            <person name="Misra M."/>
            <person name="Reitenga K.G."/>
            <person name="Mikhailova N."/>
            <person name="Woyke T."/>
            <person name="Pitluck S."/>
            <person name="Nolan M."/>
            <person name="Land M.L."/>
            <person name="Saunders E."/>
            <person name="Tapia R."/>
            <person name="Lapidus A."/>
            <person name="Ivanova N."/>
            <person name="Hoff W.D."/>
        </authorList>
    </citation>
    <scope>NUCLEOTIDE SEQUENCE [LARGE SCALE GENOMIC DNA]</scope>
    <source>
        <strain evidence="12">DSM 244 / SL1</strain>
    </source>
</reference>
<proteinExistence type="predicted"/>
<feature type="transmembrane region" description="Helical" evidence="10">
    <location>
        <begin position="61"/>
        <end position="88"/>
    </location>
</feature>
<dbReference type="KEGG" id="hha:Hhal_0721"/>
<keyword evidence="3" id="KW-0285">Flavoprotein</keyword>
<keyword evidence="5 10" id="KW-0812">Transmembrane</keyword>
<gene>
    <name evidence="11" type="ordered locus">Hhal_0721</name>
</gene>
<keyword evidence="2" id="KW-0597">Phosphoprotein</keyword>
<keyword evidence="7" id="KW-0249">Electron transport</keyword>
<accession>A1WUZ1</accession>
<dbReference type="PANTHER" id="PTHR30578">
    <property type="entry name" value="ELECTRON TRANSPORT COMPLEX PROTEIN RNFD"/>
    <property type="match status" value="1"/>
</dbReference>
<keyword evidence="9 10" id="KW-0472">Membrane</keyword>
<reference evidence="12" key="1">
    <citation type="submission" date="2006-12" db="EMBL/GenBank/DDBJ databases">
        <title>Complete sequence of Halorhodospira halophila SL1.</title>
        <authorList>
            <consortium name="US DOE Joint Genome Institute"/>
            <person name="Copeland A."/>
            <person name="Lucas S."/>
            <person name="Lapidus A."/>
            <person name="Barry K."/>
            <person name="Detter J.C."/>
            <person name="Glavina del Rio T."/>
            <person name="Hammon N."/>
            <person name="Israni S."/>
            <person name="Dalin E."/>
            <person name="Tice H."/>
            <person name="Pitluck S."/>
            <person name="Saunders E."/>
            <person name="Brettin T."/>
            <person name="Bruce D."/>
            <person name="Han C."/>
            <person name="Tapia R."/>
            <person name="Schmutz J."/>
            <person name="Larimer F."/>
            <person name="Land M."/>
            <person name="Hauser L."/>
            <person name="Kyrpides N."/>
            <person name="Mikhailova N."/>
            <person name="Hoff W."/>
            <person name="Richardson P."/>
        </authorList>
    </citation>
    <scope>NUCLEOTIDE SEQUENCE [LARGE SCALE GENOMIC DNA]</scope>
    <source>
        <strain evidence="12">DSM 244 / SL1</strain>
    </source>
</reference>
<organism evidence="11 12">
    <name type="scientific">Halorhodospira halophila (strain DSM 244 / SL1)</name>
    <name type="common">Ectothiorhodospira halophila (strain DSM 244 / SL1)</name>
    <dbReference type="NCBI Taxonomy" id="349124"/>
    <lineage>
        <taxon>Bacteria</taxon>
        <taxon>Pseudomonadati</taxon>
        <taxon>Pseudomonadota</taxon>
        <taxon>Gammaproteobacteria</taxon>
        <taxon>Chromatiales</taxon>
        <taxon>Ectothiorhodospiraceae</taxon>
        <taxon>Halorhodospira</taxon>
    </lineage>
</organism>
<feature type="transmembrane region" description="Helical" evidence="10">
    <location>
        <begin position="234"/>
        <end position="252"/>
    </location>
</feature>
<dbReference type="InterPro" id="IPR011303">
    <property type="entry name" value="RnfD_bac"/>
</dbReference>
<evidence type="ECO:0000256" key="2">
    <source>
        <dbReference type="ARBA" id="ARBA00022553"/>
    </source>
</evidence>
<evidence type="ECO:0000256" key="5">
    <source>
        <dbReference type="ARBA" id="ARBA00022692"/>
    </source>
</evidence>
<evidence type="ECO:0000256" key="3">
    <source>
        <dbReference type="ARBA" id="ARBA00022630"/>
    </source>
</evidence>
<dbReference type="AlphaFoldDB" id="A1WUZ1"/>